<dbReference type="OrthoDB" id="115198at2759"/>
<dbReference type="Gene3D" id="3.90.550.50">
    <property type="match status" value="1"/>
</dbReference>
<dbReference type="GO" id="GO:0047256">
    <property type="term" value="F:lactosylceramide 1,3-N-acetyl-beta-D-glucosaminyltransferase activity"/>
    <property type="evidence" value="ECO:0007669"/>
    <property type="project" value="UniProtKB-EC"/>
</dbReference>
<dbReference type="STRING" id="43700.ENSMALP00000011129"/>
<comment type="pathway">
    <text evidence="2">Protein modification; protein glycosylation.</text>
</comment>
<comment type="subcellular location">
    <subcellularLocation>
        <location evidence="1 14">Golgi apparatus membrane</location>
        <topology evidence="1 14">Single-pass type II membrane protein</topology>
    </subcellularLocation>
</comment>
<evidence type="ECO:0000256" key="8">
    <source>
        <dbReference type="ARBA" id="ARBA00022989"/>
    </source>
</evidence>
<evidence type="ECO:0000256" key="14">
    <source>
        <dbReference type="RuleBase" id="RU363063"/>
    </source>
</evidence>
<dbReference type="GO" id="GO:0000139">
    <property type="term" value="C:Golgi membrane"/>
    <property type="evidence" value="ECO:0007669"/>
    <property type="project" value="UniProtKB-SubCell"/>
</dbReference>
<keyword evidence="11" id="KW-0325">Glycoprotein</keyword>
<dbReference type="PANTHER" id="PTHR11214">
    <property type="entry name" value="BETA-1,3-N-ACETYLGLUCOSAMINYLTRANSFERASE"/>
    <property type="match status" value="1"/>
</dbReference>
<protein>
    <recommendedName>
        <fullName evidence="14">Hexosyltransferase</fullName>
        <ecNumber evidence="14">2.4.1.-</ecNumber>
    </recommendedName>
</protein>
<keyword evidence="10 14" id="KW-0472">Membrane</keyword>
<accession>A0A3Q3IZI3</accession>
<dbReference type="GeneID" id="109951382"/>
<comment type="similarity">
    <text evidence="3 14">Belongs to the glycosyltransferase 31 family.</text>
</comment>
<evidence type="ECO:0000256" key="6">
    <source>
        <dbReference type="ARBA" id="ARBA00022692"/>
    </source>
</evidence>
<feature type="transmembrane region" description="Helical" evidence="14">
    <location>
        <begin position="12"/>
        <end position="30"/>
    </location>
</feature>
<dbReference type="AlphaFoldDB" id="A0A3Q3IZI3"/>
<evidence type="ECO:0000256" key="5">
    <source>
        <dbReference type="ARBA" id="ARBA00022679"/>
    </source>
</evidence>
<evidence type="ECO:0000256" key="11">
    <source>
        <dbReference type="ARBA" id="ARBA00023180"/>
    </source>
</evidence>
<dbReference type="Pfam" id="PF01762">
    <property type="entry name" value="Galactosyl_T"/>
    <property type="match status" value="1"/>
</dbReference>
<evidence type="ECO:0000256" key="7">
    <source>
        <dbReference type="ARBA" id="ARBA00022968"/>
    </source>
</evidence>
<dbReference type="FunFam" id="3.90.550.50:FF:000019">
    <property type="entry name" value="Hexosyltransferase"/>
    <property type="match status" value="1"/>
</dbReference>
<evidence type="ECO:0000256" key="10">
    <source>
        <dbReference type="ARBA" id="ARBA00023136"/>
    </source>
</evidence>
<organism evidence="15 16">
    <name type="scientific">Monopterus albus</name>
    <name type="common">Swamp eel</name>
    <dbReference type="NCBI Taxonomy" id="43700"/>
    <lineage>
        <taxon>Eukaryota</taxon>
        <taxon>Metazoa</taxon>
        <taxon>Chordata</taxon>
        <taxon>Craniata</taxon>
        <taxon>Vertebrata</taxon>
        <taxon>Euteleostomi</taxon>
        <taxon>Actinopterygii</taxon>
        <taxon>Neopterygii</taxon>
        <taxon>Teleostei</taxon>
        <taxon>Neoteleostei</taxon>
        <taxon>Acanthomorphata</taxon>
        <taxon>Anabantaria</taxon>
        <taxon>Synbranchiformes</taxon>
        <taxon>Synbranchidae</taxon>
        <taxon>Monopterus</taxon>
    </lineage>
</organism>
<evidence type="ECO:0000256" key="9">
    <source>
        <dbReference type="ARBA" id="ARBA00023034"/>
    </source>
</evidence>
<keyword evidence="4 14" id="KW-0328">Glycosyltransferase</keyword>
<keyword evidence="5" id="KW-0808">Transferase</keyword>
<keyword evidence="16" id="KW-1185">Reference proteome</keyword>
<reference evidence="15" key="1">
    <citation type="submission" date="2025-08" db="UniProtKB">
        <authorList>
            <consortium name="Ensembl"/>
        </authorList>
    </citation>
    <scope>IDENTIFICATION</scope>
</reference>
<name>A0A3Q3IZI3_MONAL</name>
<keyword evidence="8 14" id="KW-1133">Transmembrane helix</keyword>
<keyword evidence="7 14" id="KW-0735">Signal-anchor</keyword>
<dbReference type="InterPro" id="IPR002659">
    <property type="entry name" value="Glyco_trans_31"/>
</dbReference>
<proteinExistence type="inferred from homology"/>
<dbReference type="GO" id="GO:0030148">
    <property type="term" value="P:sphingolipid biosynthetic process"/>
    <property type="evidence" value="ECO:0007669"/>
    <property type="project" value="UniProtKB-ARBA"/>
</dbReference>
<reference evidence="15" key="2">
    <citation type="submission" date="2025-09" db="UniProtKB">
        <authorList>
            <consortium name="Ensembl"/>
        </authorList>
    </citation>
    <scope>IDENTIFICATION</scope>
</reference>
<keyword evidence="9 14" id="KW-0333">Golgi apparatus</keyword>
<keyword evidence="6 14" id="KW-0812">Transmembrane</keyword>
<dbReference type="KEGG" id="malb:109951382"/>
<dbReference type="GO" id="GO:0006493">
    <property type="term" value="P:protein O-linked glycosylation"/>
    <property type="evidence" value="ECO:0007669"/>
    <property type="project" value="TreeGrafter"/>
</dbReference>
<evidence type="ECO:0000256" key="13">
    <source>
        <dbReference type="ARBA" id="ARBA00049239"/>
    </source>
</evidence>
<dbReference type="Ensembl" id="ENSMALT00000011369.1">
    <property type="protein sequence ID" value="ENSMALP00000011129.1"/>
    <property type="gene ID" value="ENSMALG00000007932.1"/>
</dbReference>
<comment type="catalytic activity">
    <reaction evidence="12">
        <text>a neolactoside nLc4Cer(d18:1(4E)) + UDP-N-acetyl-alpha-D-glucosamine = a neolactoside IV(3)-beta-GlcNAc-nLc4Cer(d18:1(4E)) + UDP + H(+)</text>
        <dbReference type="Rhea" id="RHEA:23004"/>
        <dbReference type="ChEBI" id="CHEBI:15378"/>
        <dbReference type="ChEBI" id="CHEBI:17006"/>
        <dbReference type="ChEBI" id="CHEBI:57705"/>
        <dbReference type="ChEBI" id="CHEBI:58223"/>
        <dbReference type="ChEBI" id="CHEBI:142448"/>
    </reaction>
    <physiologicalReaction direction="left-to-right" evidence="12">
        <dbReference type="Rhea" id="RHEA:23005"/>
    </physiologicalReaction>
</comment>
<evidence type="ECO:0000256" key="4">
    <source>
        <dbReference type="ARBA" id="ARBA00022676"/>
    </source>
</evidence>
<evidence type="ECO:0000313" key="15">
    <source>
        <dbReference type="Ensembl" id="ENSMALP00000011129.1"/>
    </source>
</evidence>
<sequence length="398" mass="45365">MFMNFRRIHKCQCVQLLTTGLLLCVVMVWWEELDHHMTHVKSFMYRYLINSFVFLSSSLMITSSHHHGKDASNSVNGAIGNYPYLINHPNKCGGGGEDGETWDDVLLLLFVKSSPENVKQRQTIRDTWGNESFVRSKLGVSIKVVFVLGIHPDVMRRSRMQAALLQEDHAYGDLIQQDFVDTFYNLTTKLILQFHWGHEYCPLAQFFMSADDDVFIHMPNLVRYLQQVTSSQSGAKDMWVGHVHRASPPVRYKKSKYHVPYDLYPWPSYPDYTAGAGYVVSGNVAAKIYHATLMLNSSLYIDDVFMGICANIMGISPQEHVYFSGGGKAPYHPSIFDYMITSHGHATDMHSFWQAATDPTVSRSCKGYMGNLYCSFVRVMLLCLPRFQNTYSCMAAFT</sequence>
<evidence type="ECO:0000256" key="12">
    <source>
        <dbReference type="ARBA" id="ARBA00048750"/>
    </source>
</evidence>
<evidence type="ECO:0000256" key="2">
    <source>
        <dbReference type="ARBA" id="ARBA00004922"/>
    </source>
</evidence>
<dbReference type="PANTHER" id="PTHR11214:SF21">
    <property type="entry name" value="LACTOSYLCERAMIDE 1,3-N-ACETYL-BETA-D-GLUCOSAMINYLTRANSFERASE"/>
    <property type="match status" value="1"/>
</dbReference>
<comment type="catalytic activity">
    <reaction evidence="13">
        <text>a beta-D-Gal-(1-&gt;4)-beta-D-Glc-(1&lt;-&gt;1)-Cer(d18:1(4E)) + UDP-N-acetyl-alpha-D-glucosamine = a beta-D-GlcNAc-(1-&gt;3)-beta-D-Gal-(1-&gt;4)-beta-D-Glc-(1&lt;-&gt;1)-Cer(d18:1(4E)) + UDP + H(+)</text>
        <dbReference type="Rhea" id="RHEA:13905"/>
        <dbReference type="ChEBI" id="CHEBI:15378"/>
        <dbReference type="ChEBI" id="CHEBI:17103"/>
        <dbReference type="ChEBI" id="CHEBI:17950"/>
        <dbReference type="ChEBI" id="CHEBI:57705"/>
        <dbReference type="ChEBI" id="CHEBI:58223"/>
        <dbReference type="EC" id="2.4.1.206"/>
    </reaction>
    <physiologicalReaction direction="left-to-right" evidence="13">
        <dbReference type="Rhea" id="RHEA:13906"/>
    </physiologicalReaction>
</comment>
<evidence type="ECO:0000313" key="16">
    <source>
        <dbReference type="Proteomes" id="UP000261600"/>
    </source>
</evidence>
<dbReference type="RefSeq" id="XP_020441516.1">
    <property type="nucleotide sequence ID" value="XM_020585860.1"/>
</dbReference>
<dbReference type="EC" id="2.4.1.-" evidence="14"/>
<evidence type="ECO:0000256" key="1">
    <source>
        <dbReference type="ARBA" id="ARBA00004323"/>
    </source>
</evidence>
<evidence type="ECO:0000256" key="3">
    <source>
        <dbReference type="ARBA" id="ARBA00008661"/>
    </source>
</evidence>
<dbReference type="Proteomes" id="UP000261600">
    <property type="component" value="Unplaced"/>
</dbReference>